<dbReference type="NCBIfam" id="NF045690">
    <property type="entry name" value="BCarotKetCrtW"/>
    <property type="match status" value="1"/>
</dbReference>
<gene>
    <name evidence="5" type="ORF">GNE12_10035</name>
</gene>
<dbReference type="Pfam" id="PF00487">
    <property type="entry name" value="FA_desaturase"/>
    <property type="match status" value="1"/>
</dbReference>
<name>A0ABR6S770_ANAVA</name>
<keyword evidence="3" id="KW-1133">Transmembrane helix</keyword>
<dbReference type="InterPro" id="IPR054681">
    <property type="entry name" value="CrtW-like"/>
</dbReference>
<evidence type="ECO:0000256" key="3">
    <source>
        <dbReference type="SAM" id="Phobius"/>
    </source>
</evidence>
<comment type="cofactor">
    <cofactor evidence="1">
        <name>Fe(2+)</name>
        <dbReference type="ChEBI" id="CHEBI:29033"/>
    </cofactor>
</comment>
<keyword evidence="6" id="KW-1185">Reference proteome</keyword>
<dbReference type="Proteomes" id="UP000570851">
    <property type="component" value="Unassembled WGS sequence"/>
</dbReference>
<feature type="transmembrane region" description="Helical" evidence="3">
    <location>
        <begin position="177"/>
        <end position="198"/>
    </location>
</feature>
<sequence>MTECNSISLQLTKVIADVKTENMTNKGILIAFFIITLWGSNLTLLLSLDTAKIQLPLIVLAIIWQTFLYTGLFITAHDAMHCLVVAKNPQVNDWIGKISVILYALFSYKNLVEKHSLHHQYPGTETDPDFDHNQNQNVFIWYFKFMMSYWDWRQIVGLTLTFHLSHHVLHISYMNLILFWVTPSILSSIQLFYFGTFLPHKRREGGYTNLHCTQSTPLPVFWSFITCYHFGYHKEHHEYPQIPWWRLPDVYNNN</sequence>
<keyword evidence="3" id="KW-0812">Transmembrane</keyword>
<evidence type="ECO:0000313" key="5">
    <source>
        <dbReference type="EMBL" id="MBC1302254.1"/>
    </source>
</evidence>
<dbReference type="EMBL" id="JACKZP010000030">
    <property type="protein sequence ID" value="MBC1302254.1"/>
    <property type="molecule type" value="Genomic_DNA"/>
</dbReference>
<feature type="domain" description="Fatty acid desaturase" evidence="4">
    <location>
        <begin position="150"/>
        <end position="252"/>
    </location>
</feature>
<keyword evidence="3" id="KW-0472">Membrane</keyword>
<feature type="transmembrane region" description="Helical" evidence="3">
    <location>
        <begin position="55"/>
        <end position="74"/>
    </location>
</feature>
<evidence type="ECO:0000256" key="1">
    <source>
        <dbReference type="ARBA" id="ARBA00001954"/>
    </source>
</evidence>
<dbReference type="RefSeq" id="WP_011318840.1">
    <property type="nucleotide sequence ID" value="NZ_JACKZP010000030.1"/>
</dbReference>
<evidence type="ECO:0000259" key="4">
    <source>
        <dbReference type="Pfam" id="PF00487"/>
    </source>
</evidence>
<evidence type="ECO:0000256" key="2">
    <source>
        <dbReference type="ARBA" id="ARBA00008749"/>
    </source>
</evidence>
<feature type="transmembrane region" description="Helical" evidence="3">
    <location>
        <begin position="28"/>
        <end position="48"/>
    </location>
</feature>
<accession>A0ABR6S770</accession>
<evidence type="ECO:0000313" key="6">
    <source>
        <dbReference type="Proteomes" id="UP000570851"/>
    </source>
</evidence>
<proteinExistence type="inferred from homology"/>
<comment type="caution">
    <text evidence="5">The sequence shown here is derived from an EMBL/GenBank/DDBJ whole genome shotgun (WGS) entry which is preliminary data.</text>
</comment>
<dbReference type="GeneID" id="58724727"/>
<dbReference type="InterPro" id="IPR005804">
    <property type="entry name" value="FA_desaturase_dom"/>
</dbReference>
<protein>
    <submittedName>
        <fullName evidence="5">Fatty acid desaturase</fullName>
    </submittedName>
</protein>
<comment type="similarity">
    <text evidence="2">Belongs to the fatty acid desaturase type 2 family.</text>
</comment>
<reference evidence="5 6" key="1">
    <citation type="submission" date="2019-11" db="EMBL/GenBank/DDBJ databases">
        <title>Comparison of genomes from free-living endosymbiotic cyanobacteria isolated from Azolla.</title>
        <authorList>
            <person name="Thiel T."/>
            <person name="Pratte B."/>
        </authorList>
    </citation>
    <scope>NUCLEOTIDE SEQUENCE [LARGE SCALE GENOMIC DNA]</scope>
    <source>
        <strain evidence="5 6">N2B</strain>
    </source>
</reference>
<organism evidence="5 6">
    <name type="scientific">Trichormus variabilis N2B</name>
    <dbReference type="NCBI Taxonomy" id="2681315"/>
    <lineage>
        <taxon>Bacteria</taxon>
        <taxon>Bacillati</taxon>
        <taxon>Cyanobacteriota</taxon>
        <taxon>Cyanophyceae</taxon>
        <taxon>Nostocales</taxon>
        <taxon>Nostocaceae</taxon>
        <taxon>Trichormus</taxon>
    </lineage>
</organism>